<gene>
    <name evidence="1" type="ORF">FC65_GL001147</name>
</gene>
<protein>
    <submittedName>
        <fullName evidence="1">Uncharacterized protein</fullName>
    </submittedName>
</protein>
<evidence type="ECO:0000313" key="1">
    <source>
        <dbReference type="EMBL" id="KRM20093.1"/>
    </source>
</evidence>
<comment type="caution">
    <text evidence="1">The sequence shown here is derived from an EMBL/GenBank/DDBJ whole genome shotgun (WGS) entry which is preliminary data.</text>
</comment>
<dbReference type="EMBL" id="AZFI01000251">
    <property type="protein sequence ID" value="KRM20093.1"/>
    <property type="molecule type" value="Genomic_DNA"/>
</dbReference>
<organism evidence="1 2">
    <name type="scientific">Ligilactobacillus acidipiscis DSM 15836</name>
    <dbReference type="NCBI Taxonomy" id="1423716"/>
    <lineage>
        <taxon>Bacteria</taxon>
        <taxon>Bacillati</taxon>
        <taxon>Bacillota</taxon>
        <taxon>Bacilli</taxon>
        <taxon>Lactobacillales</taxon>
        <taxon>Lactobacillaceae</taxon>
        <taxon>Ligilactobacillus</taxon>
    </lineage>
</organism>
<dbReference type="Proteomes" id="UP000051217">
    <property type="component" value="Unassembled WGS sequence"/>
</dbReference>
<name>A0ABR5PH73_9LACO</name>
<keyword evidence="2" id="KW-1185">Reference proteome</keyword>
<dbReference type="InterPro" id="IPR010695">
    <property type="entry name" value="FAIM1"/>
</dbReference>
<dbReference type="Pfam" id="PF06905">
    <property type="entry name" value="FAIM1"/>
    <property type="match status" value="1"/>
</dbReference>
<reference evidence="1 2" key="1">
    <citation type="journal article" date="2015" name="Genome Announc.">
        <title>Expanding the biotechnology potential of lactobacilli through comparative genomics of 213 strains and associated genera.</title>
        <authorList>
            <person name="Sun Z."/>
            <person name="Harris H.M."/>
            <person name="McCann A."/>
            <person name="Guo C."/>
            <person name="Argimon S."/>
            <person name="Zhang W."/>
            <person name="Yang X."/>
            <person name="Jeffery I.B."/>
            <person name="Cooney J.C."/>
            <person name="Kagawa T.F."/>
            <person name="Liu W."/>
            <person name="Song Y."/>
            <person name="Salvetti E."/>
            <person name="Wrobel A."/>
            <person name="Rasinkangas P."/>
            <person name="Parkhill J."/>
            <person name="Rea M.C."/>
            <person name="O'Sullivan O."/>
            <person name="Ritari J."/>
            <person name="Douillard F.P."/>
            <person name="Paul Ross R."/>
            <person name="Yang R."/>
            <person name="Briner A.E."/>
            <person name="Felis G.E."/>
            <person name="de Vos W.M."/>
            <person name="Barrangou R."/>
            <person name="Klaenhammer T.R."/>
            <person name="Caufield P.W."/>
            <person name="Cui Y."/>
            <person name="Zhang H."/>
            <person name="O'Toole P.W."/>
        </authorList>
    </citation>
    <scope>NUCLEOTIDE SEQUENCE [LARGE SCALE GENOMIC DNA]</scope>
    <source>
        <strain evidence="1 2">DSM 15836</strain>
    </source>
</reference>
<evidence type="ECO:0000313" key="2">
    <source>
        <dbReference type="Proteomes" id="UP000051217"/>
    </source>
</evidence>
<proteinExistence type="predicted"/>
<accession>A0ABR5PH73</accession>
<sequence>MPTMLSFAVTSIVSGLDLRKEHTIGMRIIRVDSEEEVFSTHGNQKIPNVNPDNFIINANLSNINIKQSTGGQYKVILSIDDKDFNQIFYILKTDE</sequence>